<evidence type="ECO:0000313" key="8">
    <source>
        <dbReference type="Proteomes" id="UP001239759"/>
    </source>
</evidence>
<dbReference type="GO" id="GO:0034220">
    <property type="term" value="P:monoatomic ion transmembrane transport"/>
    <property type="evidence" value="ECO:0007669"/>
    <property type="project" value="UniProtKB-KW"/>
</dbReference>
<feature type="domain" description="RCK N-terminal" evidence="4">
    <location>
        <begin position="142"/>
        <end position="262"/>
    </location>
</feature>
<evidence type="ECO:0000256" key="3">
    <source>
        <dbReference type="SAM" id="Phobius"/>
    </source>
</evidence>
<keyword evidence="8" id="KW-1185">Reference proteome</keyword>
<dbReference type="RefSeq" id="WP_027017981.1">
    <property type="nucleotide sequence ID" value="NZ_CP137212.1"/>
</dbReference>
<keyword evidence="3" id="KW-1133">Transmembrane helix</keyword>
<keyword evidence="3" id="KW-0812">Transmembrane</keyword>
<feature type="transmembrane region" description="Helical" evidence="3">
    <location>
        <begin position="102"/>
        <end position="124"/>
    </location>
</feature>
<feature type="transmembrane region" description="Helical" evidence="3">
    <location>
        <begin position="40"/>
        <end position="61"/>
    </location>
</feature>
<dbReference type="Gene3D" id="1.10.287.70">
    <property type="match status" value="1"/>
</dbReference>
<evidence type="ECO:0000259" key="4">
    <source>
        <dbReference type="PROSITE" id="PS51201"/>
    </source>
</evidence>
<dbReference type="SUPFAM" id="SSF81324">
    <property type="entry name" value="Voltage-gated potassium channels"/>
    <property type="match status" value="1"/>
</dbReference>
<dbReference type="InterPro" id="IPR003148">
    <property type="entry name" value="RCK_N"/>
</dbReference>
<keyword evidence="6" id="KW-0813">Transport</keyword>
<dbReference type="InterPro" id="IPR036291">
    <property type="entry name" value="NAD(P)-bd_dom_sf"/>
</dbReference>
<dbReference type="Pfam" id="PF02254">
    <property type="entry name" value="TrkA_N"/>
    <property type="match status" value="1"/>
</dbReference>
<evidence type="ECO:0000256" key="2">
    <source>
        <dbReference type="SAM" id="MobiDB-lite"/>
    </source>
</evidence>
<dbReference type="Proteomes" id="UP001224412">
    <property type="component" value="Unassembled WGS sequence"/>
</dbReference>
<name>A0AAP4BQK8_9CORY</name>
<dbReference type="InterPro" id="IPR013099">
    <property type="entry name" value="K_chnl_dom"/>
</dbReference>
<evidence type="ECO:0000313" key="7">
    <source>
        <dbReference type="Proteomes" id="UP001224412"/>
    </source>
</evidence>
<evidence type="ECO:0000313" key="5">
    <source>
        <dbReference type="EMBL" id="MDK4290973.1"/>
    </source>
</evidence>
<comment type="caution">
    <text evidence="6">The sequence shown here is derived from an EMBL/GenBank/DDBJ whole genome shotgun (WGS) entry which is preliminary data.</text>
</comment>
<reference evidence="6 8" key="1">
    <citation type="submission" date="2023-05" db="EMBL/GenBank/DDBJ databases">
        <title>Metabolic capabilities are highly conserved among human nasal-associated Corynebacterium species in pangenomic analyses.</title>
        <authorList>
            <person name="Tran T.H."/>
            <person name="Roberts A.Q."/>
            <person name="Escapa I.F."/>
            <person name="Gao W."/>
            <person name="Conlan S."/>
            <person name="Kong H."/>
            <person name="Segre J.A."/>
            <person name="Kelly M.S."/>
            <person name="Lemon K.P."/>
        </authorList>
    </citation>
    <scope>NUCLEOTIDE SEQUENCE</scope>
    <source>
        <strain evidence="6">KPL2773</strain>
        <strain evidence="5 8">KPL3772</strain>
    </source>
</reference>
<dbReference type="GeneID" id="42781723"/>
<evidence type="ECO:0000313" key="6">
    <source>
        <dbReference type="EMBL" id="MDK4306500.1"/>
    </source>
</evidence>
<dbReference type="GO" id="GO:0006813">
    <property type="term" value="P:potassium ion transport"/>
    <property type="evidence" value="ECO:0007669"/>
    <property type="project" value="InterPro"/>
</dbReference>
<sequence>MRGRIRAKLRRFELTSLPNYALEDVIHIPEGMRTHPFFLILRRFMLAAAIVTGVAAVVYIGQDGYNEKLNLIDALYYSTISLTTTGYGDIVPVTTGARLTNILLVTPARLMFLILLVGTTLSVLTERSRKTFQIQQWRKHVHDHTIIIGFGTKGQSAMQALLDDGTDVRNIVVVDPERACLRVAEAQEVVTVQGSGTKSDVLKIAGIERAKNVVVATNSDDTNVLATLSAREMNKKAKISAAVREVENRHLLLQSGANSTVVSSETAGRLLGLSTSTPSVVKMMDDLLSPSEGFSVAERPVASYEVGANPRHLSDIVLSVIRNDRVYRVDMDETLELRAQDRLLYIRKSDETERKKQNEKREMERLGGKAKQVKDKSHRESKSREVTDTSGDCHGRHIDEQRELKSKESGGNE</sequence>
<comment type="subcellular location">
    <subcellularLocation>
        <location evidence="1">Cell membrane</location>
        <topology evidence="1">Multi-pass membrane protein</topology>
    </subcellularLocation>
</comment>
<dbReference type="PROSITE" id="PS51201">
    <property type="entry name" value="RCK_N"/>
    <property type="match status" value="1"/>
</dbReference>
<accession>A0AAP4BQK8</accession>
<dbReference type="EMBL" id="JASNUQ010000019">
    <property type="protein sequence ID" value="MDK4290973.1"/>
    <property type="molecule type" value="Genomic_DNA"/>
</dbReference>
<dbReference type="SUPFAM" id="SSF51735">
    <property type="entry name" value="NAD(P)-binding Rossmann-fold domains"/>
    <property type="match status" value="1"/>
</dbReference>
<keyword evidence="6" id="KW-0406">Ion transport</keyword>
<feature type="region of interest" description="Disordered" evidence="2">
    <location>
        <begin position="352"/>
        <end position="413"/>
    </location>
</feature>
<dbReference type="InterPro" id="IPR050721">
    <property type="entry name" value="Trk_Ktr_HKT_K-transport"/>
</dbReference>
<dbReference type="PANTHER" id="PTHR43833:SF9">
    <property type="entry name" value="POTASSIUM CHANNEL PROTEIN YUGO-RELATED"/>
    <property type="match status" value="1"/>
</dbReference>
<dbReference type="Pfam" id="PF07885">
    <property type="entry name" value="Ion_trans_2"/>
    <property type="match status" value="1"/>
</dbReference>
<keyword evidence="6" id="KW-0407">Ion channel</keyword>
<protein>
    <submittedName>
        <fullName evidence="6">Potassium channel family protein</fullName>
    </submittedName>
</protein>
<dbReference type="EMBL" id="JASNVH010000003">
    <property type="protein sequence ID" value="MDK4306500.1"/>
    <property type="molecule type" value="Genomic_DNA"/>
</dbReference>
<organism evidence="6 7">
    <name type="scientific">Corynebacterium pseudodiphtheriticum</name>
    <dbReference type="NCBI Taxonomy" id="37637"/>
    <lineage>
        <taxon>Bacteria</taxon>
        <taxon>Bacillati</taxon>
        <taxon>Actinomycetota</taxon>
        <taxon>Actinomycetes</taxon>
        <taxon>Mycobacteriales</taxon>
        <taxon>Corynebacteriaceae</taxon>
        <taxon>Corynebacterium</taxon>
    </lineage>
</organism>
<dbReference type="GO" id="GO:0005886">
    <property type="term" value="C:plasma membrane"/>
    <property type="evidence" value="ECO:0007669"/>
    <property type="project" value="UniProtKB-SubCell"/>
</dbReference>
<dbReference type="Gene3D" id="3.40.50.720">
    <property type="entry name" value="NAD(P)-binding Rossmann-like Domain"/>
    <property type="match status" value="1"/>
</dbReference>
<keyword evidence="3" id="KW-0472">Membrane</keyword>
<dbReference type="Proteomes" id="UP001239759">
    <property type="component" value="Unassembled WGS sequence"/>
</dbReference>
<gene>
    <name evidence="5" type="ORF">QPX23_09645</name>
    <name evidence="6" type="ORF">QPX42_02885</name>
</gene>
<proteinExistence type="predicted"/>
<dbReference type="AlphaFoldDB" id="A0AAP4BQK8"/>
<dbReference type="PANTHER" id="PTHR43833">
    <property type="entry name" value="POTASSIUM CHANNEL PROTEIN 2-RELATED-RELATED"/>
    <property type="match status" value="1"/>
</dbReference>
<evidence type="ECO:0000256" key="1">
    <source>
        <dbReference type="ARBA" id="ARBA00004651"/>
    </source>
</evidence>